<dbReference type="Proteomes" id="UP000594638">
    <property type="component" value="Unassembled WGS sequence"/>
</dbReference>
<name>A0A8S0VL00_OLEEU</name>
<dbReference type="AlphaFoldDB" id="A0A8S0VL00"/>
<dbReference type="EMBL" id="CACTIH010009733">
    <property type="protein sequence ID" value="CAA3032898.1"/>
    <property type="molecule type" value="Genomic_DNA"/>
</dbReference>
<keyword evidence="2" id="KW-1185">Reference proteome</keyword>
<protein>
    <submittedName>
        <fullName evidence="1">Uncharacterized protein</fullName>
    </submittedName>
</protein>
<evidence type="ECO:0000313" key="2">
    <source>
        <dbReference type="Proteomes" id="UP000594638"/>
    </source>
</evidence>
<comment type="caution">
    <text evidence="1">The sequence shown here is derived from an EMBL/GenBank/DDBJ whole genome shotgun (WGS) entry which is preliminary data.</text>
</comment>
<gene>
    <name evidence="1" type="ORF">OLEA9_A023401</name>
</gene>
<evidence type="ECO:0000313" key="1">
    <source>
        <dbReference type="EMBL" id="CAA3032898.1"/>
    </source>
</evidence>
<proteinExistence type="predicted"/>
<reference evidence="1 2" key="1">
    <citation type="submission" date="2019-12" db="EMBL/GenBank/DDBJ databases">
        <authorList>
            <person name="Alioto T."/>
            <person name="Alioto T."/>
            <person name="Gomez Garrido J."/>
        </authorList>
    </citation>
    <scope>NUCLEOTIDE SEQUENCE [LARGE SCALE GENOMIC DNA]</scope>
</reference>
<accession>A0A8S0VL00</accession>
<sequence>MRDTVKPEAQVGTETQCGSYCALRHRIGGSKREDSGKTSDRIQSRIPENIFPSITGRGAQSFLETVILQLSSDERLNILRLRVPNPEKLRTEPSERFQKRTFDRQWEFGGVFGTRRTVKFCLSSKPCARLFAALRASIGNPT</sequence>
<dbReference type="Gramene" id="OE9A023401T1">
    <property type="protein sequence ID" value="OE9A023401C1"/>
    <property type="gene ID" value="OE9A023401"/>
</dbReference>
<organism evidence="1 2">
    <name type="scientific">Olea europaea subsp. europaea</name>
    <dbReference type="NCBI Taxonomy" id="158383"/>
    <lineage>
        <taxon>Eukaryota</taxon>
        <taxon>Viridiplantae</taxon>
        <taxon>Streptophyta</taxon>
        <taxon>Embryophyta</taxon>
        <taxon>Tracheophyta</taxon>
        <taxon>Spermatophyta</taxon>
        <taxon>Magnoliopsida</taxon>
        <taxon>eudicotyledons</taxon>
        <taxon>Gunneridae</taxon>
        <taxon>Pentapetalae</taxon>
        <taxon>asterids</taxon>
        <taxon>lamiids</taxon>
        <taxon>Lamiales</taxon>
        <taxon>Oleaceae</taxon>
        <taxon>Oleeae</taxon>
        <taxon>Olea</taxon>
    </lineage>
</organism>